<dbReference type="PANTHER" id="PTHR38031:SF1">
    <property type="entry name" value="SULFUR CARRIER PROTEIN CYSO"/>
    <property type="match status" value="1"/>
</dbReference>
<dbReference type="PANTHER" id="PTHR38031">
    <property type="entry name" value="SULFUR CARRIER PROTEIN SLR0821-RELATED"/>
    <property type="match status" value="1"/>
</dbReference>
<protein>
    <submittedName>
        <fullName evidence="1">MoaD/ThiS family protein</fullName>
    </submittedName>
</protein>
<dbReference type="EMBL" id="WTVH01000073">
    <property type="protein sequence ID" value="NMF95400.1"/>
    <property type="molecule type" value="Genomic_DNA"/>
</dbReference>
<sequence length="89" mass="9670">MPRIVFAPAIQRHQPCPPLHVAGSTVNGALAAAFAEKPQMRDYILDEQGTLRRHVAIFVDGRVVKDRLHLTDPAGENAEIYVVQALSGG</sequence>
<evidence type="ECO:0000313" key="2">
    <source>
        <dbReference type="Proteomes" id="UP000601990"/>
    </source>
</evidence>
<name>A0ABX1N7Y4_9RHOO</name>
<dbReference type="InterPro" id="IPR003749">
    <property type="entry name" value="ThiS/MoaD-like"/>
</dbReference>
<dbReference type="Pfam" id="PF02597">
    <property type="entry name" value="ThiS"/>
    <property type="match status" value="1"/>
</dbReference>
<gene>
    <name evidence="1" type="ORF">GO608_19075</name>
</gene>
<organism evidence="1 2">
    <name type="scientific">Aromatoleum buckelii</name>
    <dbReference type="NCBI Taxonomy" id="200254"/>
    <lineage>
        <taxon>Bacteria</taxon>
        <taxon>Pseudomonadati</taxon>
        <taxon>Pseudomonadota</taxon>
        <taxon>Betaproteobacteria</taxon>
        <taxon>Rhodocyclales</taxon>
        <taxon>Rhodocyclaceae</taxon>
        <taxon>Aromatoleum</taxon>
    </lineage>
</organism>
<dbReference type="InterPro" id="IPR012675">
    <property type="entry name" value="Beta-grasp_dom_sf"/>
</dbReference>
<comment type="caution">
    <text evidence="1">The sequence shown here is derived from an EMBL/GenBank/DDBJ whole genome shotgun (WGS) entry which is preliminary data.</text>
</comment>
<reference evidence="1" key="1">
    <citation type="submission" date="2019-12" db="EMBL/GenBank/DDBJ databases">
        <title>Comparative genomics gives insights into the taxonomy of the Azoarcus-Aromatoleum group and reveals separate origins of nif in the plant-associated Azoarcus and non-plant-associated Aromatoleum sub-groups.</title>
        <authorList>
            <person name="Lafos M."/>
            <person name="Maluk M."/>
            <person name="Batista M."/>
            <person name="Junghare M."/>
            <person name="Carmona M."/>
            <person name="Faoro H."/>
            <person name="Cruz L.M."/>
            <person name="Battistoni F."/>
            <person name="De Souza E."/>
            <person name="Pedrosa F."/>
            <person name="Chen W.-M."/>
            <person name="Poole P.S."/>
            <person name="Dixon R.A."/>
            <person name="James E.K."/>
        </authorList>
    </citation>
    <scope>NUCLEOTIDE SEQUENCE</scope>
    <source>
        <strain evidence="1">U120</strain>
    </source>
</reference>
<dbReference type="CDD" id="cd17040">
    <property type="entry name" value="Ubl_MoaD_like"/>
    <property type="match status" value="1"/>
</dbReference>
<dbReference type="SUPFAM" id="SSF54285">
    <property type="entry name" value="MoaD/ThiS"/>
    <property type="match status" value="1"/>
</dbReference>
<proteinExistence type="predicted"/>
<dbReference type="InterPro" id="IPR016155">
    <property type="entry name" value="Mopterin_synth/thiamin_S_b"/>
</dbReference>
<dbReference type="Proteomes" id="UP000601990">
    <property type="component" value="Unassembled WGS sequence"/>
</dbReference>
<dbReference type="RefSeq" id="WP_169200582.1">
    <property type="nucleotide sequence ID" value="NZ_WTVH02000010.1"/>
</dbReference>
<accession>A0ABX1N7Y4</accession>
<dbReference type="Gene3D" id="3.10.20.30">
    <property type="match status" value="1"/>
</dbReference>
<evidence type="ECO:0000313" key="1">
    <source>
        <dbReference type="EMBL" id="NMF95400.1"/>
    </source>
</evidence>
<keyword evidence="2" id="KW-1185">Reference proteome</keyword>
<dbReference type="InterPro" id="IPR052045">
    <property type="entry name" value="Sulfur_Carrier/Prot_Modifier"/>
</dbReference>